<evidence type="ECO:0000313" key="3">
    <source>
        <dbReference type="Proteomes" id="UP000289738"/>
    </source>
</evidence>
<dbReference type="AlphaFoldDB" id="A0A444X7L6"/>
<dbReference type="InterPro" id="IPR019557">
    <property type="entry name" value="AminoTfrase-like_pln_mobile"/>
</dbReference>
<protein>
    <recommendedName>
        <fullName evidence="1">Aminotransferase-like plant mobile domain-containing protein</fullName>
    </recommendedName>
</protein>
<dbReference type="EMBL" id="SDMP01000020">
    <property type="protein sequence ID" value="RYQ85634.1"/>
    <property type="molecule type" value="Genomic_DNA"/>
</dbReference>
<name>A0A444X7L6_ARAHY</name>
<reference evidence="2 3" key="1">
    <citation type="submission" date="2019-01" db="EMBL/GenBank/DDBJ databases">
        <title>Sequencing of cultivated peanut Arachis hypogaea provides insights into genome evolution and oil improvement.</title>
        <authorList>
            <person name="Chen X."/>
        </authorList>
    </citation>
    <scope>NUCLEOTIDE SEQUENCE [LARGE SCALE GENOMIC DNA]</scope>
    <source>
        <strain evidence="3">cv. Fuhuasheng</strain>
        <tissue evidence="2">Leaves</tissue>
    </source>
</reference>
<keyword evidence="3" id="KW-1185">Reference proteome</keyword>
<gene>
    <name evidence="2" type="ORF">Ahy_B10g105205</name>
</gene>
<proteinExistence type="predicted"/>
<sequence length="195" mass="21883">MDAAARLHNHAEVQSGAEIRDFDRCWGRGGITMAGISVICGNWMNGRQFLASILRLSCSAPECYSTHCGSNRLPVDADAATLRQYTRCYILLLIGGYLMTNKSNNQVHIGWLPLLDNFARCRGLSWGSAMLAWTYHSLCYAAHRNTTDIAGCTPLLVSWLYHKFPQWCPPERQIPRFPLVMSSYGCRTATPYCMP</sequence>
<dbReference type="PANTHER" id="PTHR46033">
    <property type="entry name" value="PROTEIN MAIN-LIKE 2"/>
    <property type="match status" value="1"/>
</dbReference>
<accession>A0A444X7L6</accession>
<dbReference type="Pfam" id="PF10536">
    <property type="entry name" value="PMD"/>
    <property type="match status" value="1"/>
</dbReference>
<evidence type="ECO:0000259" key="1">
    <source>
        <dbReference type="Pfam" id="PF10536"/>
    </source>
</evidence>
<comment type="caution">
    <text evidence="2">The sequence shown here is derived from an EMBL/GenBank/DDBJ whole genome shotgun (WGS) entry which is preliminary data.</text>
</comment>
<dbReference type="InterPro" id="IPR044824">
    <property type="entry name" value="MAIN-like"/>
</dbReference>
<dbReference type="PANTHER" id="PTHR46033:SF8">
    <property type="entry name" value="PROTEIN MAINTENANCE OF MERISTEMS-LIKE"/>
    <property type="match status" value="1"/>
</dbReference>
<dbReference type="GO" id="GO:0010073">
    <property type="term" value="P:meristem maintenance"/>
    <property type="evidence" value="ECO:0007669"/>
    <property type="project" value="InterPro"/>
</dbReference>
<dbReference type="Proteomes" id="UP000289738">
    <property type="component" value="Chromosome B10"/>
</dbReference>
<feature type="domain" description="Aminotransferase-like plant mobile" evidence="1">
    <location>
        <begin position="26"/>
        <end position="170"/>
    </location>
</feature>
<organism evidence="2 3">
    <name type="scientific">Arachis hypogaea</name>
    <name type="common">Peanut</name>
    <dbReference type="NCBI Taxonomy" id="3818"/>
    <lineage>
        <taxon>Eukaryota</taxon>
        <taxon>Viridiplantae</taxon>
        <taxon>Streptophyta</taxon>
        <taxon>Embryophyta</taxon>
        <taxon>Tracheophyta</taxon>
        <taxon>Spermatophyta</taxon>
        <taxon>Magnoliopsida</taxon>
        <taxon>eudicotyledons</taxon>
        <taxon>Gunneridae</taxon>
        <taxon>Pentapetalae</taxon>
        <taxon>rosids</taxon>
        <taxon>fabids</taxon>
        <taxon>Fabales</taxon>
        <taxon>Fabaceae</taxon>
        <taxon>Papilionoideae</taxon>
        <taxon>50 kb inversion clade</taxon>
        <taxon>dalbergioids sensu lato</taxon>
        <taxon>Dalbergieae</taxon>
        <taxon>Pterocarpus clade</taxon>
        <taxon>Arachis</taxon>
    </lineage>
</organism>
<evidence type="ECO:0000313" key="2">
    <source>
        <dbReference type="EMBL" id="RYQ85634.1"/>
    </source>
</evidence>